<dbReference type="NCBIfam" id="TIGR01994">
    <property type="entry name" value="SUF_scaf_2"/>
    <property type="match status" value="1"/>
</dbReference>
<evidence type="ECO:0000313" key="2">
    <source>
        <dbReference type="EMBL" id="EQD44958.1"/>
    </source>
</evidence>
<dbReference type="EMBL" id="AUZZ01006773">
    <property type="protein sequence ID" value="EQD44958.1"/>
    <property type="molecule type" value="Genomic_DNA"/>
</dbReference>
<accession>T0ZJU8</accession>
<dbReference type="GO" id="GO:0005506">
    <property type="term" value="F:iron ion binding"/>
    <property type="evidence" value="ECO:0007669"/>
    <property type="project" value="InterPro"/>
</dbReference>
<dbReference type="GO" id="GO:0016226">
    <property type="term" value="P:iron-sulfur cluster assembly"/>
    <property type="evidence" value="ECO:0007669"/>
    <property type="project" value="InterPro"/>
</dbReference>
<protein>
    <submittedName>
        <fullName evidence="2">SUF system FeS assembly protein, NifU family</fullName>
    </submittedName>
</protein>
<feature type="domain" description="NIF system FeS cluster assembly NifU N-terminal" evidence="1">
    <location>
        <begin position="4"/>
        <end position="124"/>
    </location>
</feature>
<dbReference type="GO" id="GO:0051536">
    <property type="term" value="F:iron-sulfur cluster binding"/>
    <property type="evidence" value="ECO:0007669"/>
    <property type="project" value="InterPro"/>
</dbReference>
<dbReference type="InterPro" id="IPR002871">
    <property type="entry name" value="NIF_FeS_clus_asmbl_NifU_N"/>
</dbReference>
<dbReference type="SUPFAM" id="SSF82649">
    <property type="entry name" value="SufE/NifU"/>
    <property type="match status" value="1"/>
</dbReference>
<sequence>MDIYAEELIDNYEHPHNKGKLEHPNAEFHGHNPVCGDDITVYLDIIDGVVKDVKFDGDGCSISIASASMLTDAIKGKNIDEIGKMGFEDLKKIIGIDPGPARLHCATLSLKALKGAAFIYEHKPMDSETKKL</sequence>
<dbReference type="Gene3D" id="3.90.1010.10">
    <property type="match status" value="1"/>
</dbReference>
<name>T0ZJU8_9ZZZZ</name>
<gene>
    <name evidence="2" type="ORF">B2A_09383</name>
</gene>
<reference evidence="2" key="2">
    <citation type="journal article" date="2014" name="ISME J.">
        <title>Microbial stratification in low pH oxic and suboxic macroscopic growths along an acid mine drainage.</title>
        <authorList>
            <person name="Mendez-Garcia C."/>
            <person name="Mesa V."/>
            <person name="Sprenger R.R."/>
            <person name="Richter M."/>
            <person name="Diez M.S."/>
            <person name="Solano J."/>
            <person name="Bargiela R."/>
            <person name="Golyshina O.V."/>
            <person name="Manteca A."/>
            <person name="Ramos J.L."/>
            <person name="Gallego J.R."/>
            <person name="Llorente I."/>
            <person name="Martins Dos Santos V.A."/>
            <person name="Jensen O.N."/>
            <person name="Pelaez A.I."/>
            <person name="Sanchez J."/>
            <person name="Ferrer M."/>
        </authorList>
    </citation>
    <scope>NUCLEOTIDE SEQUENCE</scope>
</reference>
<dbReference type="AlphaFoldDB" id="T0ZJU8"/>
<proteinExistence type="predicted"/>
<dbReference type="PANTHER" id="PTHR10093">
    <property type="entry name" value="IRON-SULFUR CLUSTER ASSEMBLY ENZYME NIFU HOMOLOG"/>
    <property type="match status" value="1"/>
</dbReference>
<dbReference type="CDD" id="cd06664">
    <property type="entry name" value="IscU_like"/>
    <property type="match status" value="1"/>
</dbReference>
<evidence type="ECO:0000259" key="1">
    <source>
        <dbReference type="Pfam" id="PF01592"/>
    </source>
</evidence>
<comment type="caution">
    <text evidence="2">The sequence shown here is derived from an EMBL/GenBank/DDBJ whole genome shotgun (WGS) entry which is preliminary data.</text>
</comment>
<organism evidence="2">
    <name type="scientific">mine drainage metagenome</name>
    <dbReference type="NCBI Taxonomy" id="410659"/>
    <lineage>
        <taxon>unclassified sequences</taxon>
        <taxon>metagenomes</taxon>
        <taxon>ecological metagenomes</taxon>
    </lineage>
</organism>
<reference evidence="2" key="1">
    <citation type="submission" date="2013-08" db="EMBL/GenBank/DDBJ databases">
        <authorList>
            <person name="Mendez C."/>
            <person name="Richter M."/>
            <person name="Ferrer M."/>
            <person name="Sanchez J."/>
        </authorList>
    </citation>
    <scope>NUCLEOTIDE SEQUENCE</scope>
</reference>
<dbReference type="Pfam" id="PF01592">
    <property type="entry name" value="NifU_N"/>
    <property type="match status" value="1"/>
</dbReference>